<dbReference type="InterPro" id="IPR001680">
    <property type="entry name" value="WD40_rpt"/>
</dbReference>
<dbReference type="SUPFAM" id="SSF81837">
    <property type="entry name" value="BEACH domain"/>
    <property type="match status" value="1"/>
</dbReference>
<dbReference type="Proteomes" id="UP000694845">
    <property type="component" value="Unplaced"/>
</dbReference>
<dbReference type="SMART" id="SM00320">
    <property type="entry name" value="WD40"/>
    <property type="match status" value="7"/>
</dbReference>
<evidence type="ECO:0000256" key="1">
    <source>
        <dbReference type="ARBA" id="ARBA00022574"/>
    </source>
</evidence>
<dbReference type="GeneID" id="110974722"/>
<dbReference type="PANTHER" id="PTHR13743:SF123">
    <property type="entry name" value="PROTEIN FAN"/>
    <property type="match status" value="1"/>
</dbReference>
<organism evidence="7 8">
    <name type="scientific">Acanthaster planci</name>
    <name type="common">Crown-of-thorns starfish</name>
    <dbReference type="NCBI Taxonomy" id="133434"/>
    <lineage>
        <taxon>Eukaryota</taxon>
        <taxon>Metazoa</taxon>
        <taxon>Echinodermata</taxon>
        <taxon>Eleutherozoa</taxon>
        <taxon>Asterozoa</taxon>
        <taxon>Asteroidea</taxon>
        <taxon>Valvatacea</taxon>
        <taxon>Valvatida</taxon>
        <taxon>Acanthasteridae</taxon>
        <taxon>Acanthaster</taxon>
    </lineage>
</organism>
<proteinExistence type="predicted"/>
<dbReference type="KEGG" id="aplc:110974722"/>
<dbReference type="PROSITE" id="PS50294">
    <property type="entry name" value="WD_REPEATS_REGION"/>
    <property type="match status" value="4"/>
</dbReference>
<dbReference type="RefSeq" id="XP_022082215.1">
    <property type="nucleotide sequence ID" value="XM_022226523.1"/>
</dbReference>
<dbReference type="Pfam" id="PF00400">
    <property type="entry name" value="WD40"/>
    <property type="match status" value="6"/>
</dbReference>
<dbReference type="Pfam" id="PF14844">
    <property type="entry name" value="PH_BEACH"/>
    <property type="match status" value="1"/>
</dbReference>
<gene>
    <name evidence="8" type="primary">LOC110974722</name>
</gene>
<dbReference type="InterPro" id="IPR019775">
    <property type="entry name" value="WD40_repeat_CS"/>
</dbReference>
<dbReference type="CDD" id="cd01201">
    <property type="entry name" value="PH_BEACH"/>
    <property type="match status" value="1"/>
</dbReference>
<feature type="repeat" description="WD" evidence="3">
    <location>
        <begin position="734"/>
        <end position="763"/>
    </location>
</feature>
<feature type="domain" description="BEACH" evidence="5">
    <location>
        <begin position="283"/>
        <end position="569"/>
    </location>
</feature>
<feature type="repeat" description="WD" evidence="3">
    <location>
        <begin position="909"/>
        <end position="943"/>
    </location>
</feature>
<evidence type="ECO:0000313" key="8">
    <source>
        <dbReference type="RefSeq" id="XP_022082215.1"/>
    </source>
</evidence>
<dbReference type="InterPro" id="IPR050865">
    <property type="entry name" value="BEACH_Domain"/>
</dbReference>
<evidence type="ECO:0000256" key="3">
    <source>
        <dbReference type="PROSITE-ProRule" id="PRU00221"/>
    </source>
</evidence>
<reference evidence="8" key="1">
    <citation type="submission" date="2025-08" db="UniProtKB">
        <authorList>
            <consortium name="RefSeq"/>
        </authorList>
    </citation>
    <scope>IDENTIFICATION</scope>
</reference>
<dbReference type="CDD" id="cd00200">
    <property type="entry name" value="WD40"/>
    <property type="match status" value="1"/>
</dbReference>
<protein>
    <submittedName>
        <fullName evidence="8">Protein FAN-like isoform X1</fullName>
    </submittedName>
</protein>
<dbReference type="PROSITE" id="PS51783">
    <property type="entry name" value="PH_BEACH"/>
    <property type="match status" value="1"/>
</dbReference>
<dbReference type="AlphaFoldDB" id="A0A8B7XQD4"/>
<keyword evidence="7" id="KW-1185">Reference proteome</keyword>
<evidence type="ECO:0000259" key="5">
    <source>
        <dbReference type="PROSITE" id="PS50197"/>
    </source>
</evidence>
<dbReference type="InterPro" id="IPR057496">
    <property type="entry name" value="FAN-like_PH"/>
</dbReference>
<feature type="domain" description="BEACH-type PH" evidence="6">
    <location>
        <begin position="181"/>
        <end position="279"/>
    </location>
</feature>
<dbReference type="PANTHER" id="PTHR13743">
    <property type="entry name" value="BEIGE/BEACH-RELATED"/>
    <property type="match status" value="1"/>
</dbReference>
<dbReference type="SUPFAM" id="SSF50729">
    <property type="entry name" value="PH domain-like"/>
    <property type="match status" value="1"/>
</dbReference>
<dbReference type="Gene3D" id="2.130.10.10">
    <property type="entry name" value="YVTN repeat-like/Quinoprotein amine dehydrogenase"/>
    <property type="match status" value="2"/>
</dbReference>
<feature type="region of interest" description="Disordered" evidence="4">
    <location>
        <begin position="562"/>
        <end position="637"/>
    </location>
</feature>
<dbReference type="InterPro" id="IPR036372">
    <property type="entry name" value="BEACH_dom_sf"/>
</dbReference>
<keyword evidence="1 3" id="KW-0853">WD repeat</keyword>
<keyword evidence="2" id="KW-0677">Repeat</keyword>
<dbReference type="InterPro" id="IPR015943">
    <property type="entry name" value="WD40/YVTN_repeat-like_dom_sf"/>
</dbReference>
<dbReference type="FunFam" id="1.10.1540.10:FF:000001">
    <property type="entry name" value="neurobeachin isoform X1"/>
    <property type="match status" value="1"/>
</dbReference>
<dbReference type="PROSITE" id="PS50082">
    <property type="entry name" value="WD_REPEATS_2"/>
    <property type="match status" value="5"/>
</dbReference>
<dbReference type="Gene3D" id="1.10.1540.10">
    <property type="entry name" value="BEACH domain"/>
    <property type="match status" value="1"/>
</dbReference>
<dbReference type="InterPro" id="IPR011993">
    <property type="entry name" value="PH-like_dom_sf"/>
</dbReference>
<dbReference type="SMART" id="SM01026">
    <property type="entry name" value="Beach"/>
    <property type="match status" value="1"/>
</dbReference>
<dbReference type="PROSITE" id="PS00678">
    <property type="entry name" value="WD_REPEATS_1"/>
    <property type="match status" value="1"/>
</dbReference>
<evidence type="ECO:0000313" key="7">
    <source>
        <dbReference type="Proteomes" id="UP000694845"/>
    </source>
</evidence>
<feature type="compositionally biased region" description="Basic and acidic residues" evidence="4">
    <location>
        <begin position="592"/>
        <end position="605"/>
    </location>
</feature>
<feature type="repeat" description="WD" evidence="3">
    <location>
        <begin position="828"/>
        <end position="869"/>
    </location>
</feature>
<dbReference type="InterPro" id="IPR023362">
    <property type="entry name" value="PH-BEACH_dom"/>
</dbReference>
<dbReference type="Gene3D" id="2.30.29.30">
    <property type="entry name" value="Pleckstrin-homology domain (PH domain)/Phosphotyrosine-binding domain (PTB)"/>
    <property type="match status" value="1"/>
</dbReference>
<accession>A0A8B7XQD4</accession>
<dbReference type="OrthoDB" id="26681at2759"/>
<dbReference type="Pfam" id="PF02138">
    <property type="entry name" value="Beach"/>
    <property type="match status" value="1"/>
</dbReference>
<dbReference type="SUPFAM" id="SSF50978">
    <property type="entry name" value="WD40 repeat-like"/>
    <property type="match status" value="1"/>
</dbReference>
<dbReference type="PROSITE" id="PS50197">
    <property type="entry name" value="BEACH"/>
    <property type="match status" value="1"/>
</dbReference>
<dbReference type="InterPro" id="IPR036322">
    <property type="entry name" value="WD40_repeat_dom_sf"/>
</dbReference>
<sequence>MAFLGEVSLQKERFSLLLLEPGEIYFEDFSVFFYPPELPEEEAIRRRIRGRLKVCSKSIVFDPQDTSQPVVKLPLRECIKIDKWTGPLLSRLGSREDVIVIKCKQKIEMKANNIIGPYEFKKGISKHLFSLNYVTPDDVLQMMCQLHRASTLPLADEAGMIAAIVFSYYNRIKFNTSWLETLYEQIVMETSGDHITPLVVNPGRIMLTSSRLYFQPFNNVESVPVIKIKLSDIKRLTKRRFLLREVGLEIFCTEGSFKSNMFLAFSKPEDRNRLYKDILAQEGVSLKESPPENMTLLWQNGIISNFDYLMYLNSQADRSFNDLTQYPVFPWIIADYTSEELDLANPATFRDLSKPVGALNAERLEAFKERTIDMPEPKFLYGSHYSTPGYVLYYLVRVAPEYSLCLQNGKFDQADRLFKSIAETWNNVLSLPSDVKELIPEFYQPEMADFLINRSGLNLGVQQDGSKVNRVQLPPWAEDEVDFCRKCRKALECDHVSQNLHGWIDLIFGYKQRGPEAVNADNVFYYLTYEGAIDLDNIKDPNERAAIKVQIMEFGQTPKQLFIKPHPSRFSPAGPASRHSNNSSPVPIPPPVDDKPTSDRPRSDSDVLTEGTHPAAEDLEGETASSAPRKGSPLSHQWDRMDQLQPSCQHKLHKDTVKDVQVSDNGKMVFSVSLDTSLKLYSTEDQRQRRSINISSMPLSSLSAMPDGKTVLVGSWDNSLYLYSIEYGRIVDKLMAHDDAVSALRLQGDILVTASWDSTVKVWTGESLCGEGNGSVRLDSVQMMAEFDHETGVSCFDVNSDNSLVLSGTRDSTVYIWDIASRSMLRSSMSHTGMVHDVKFSPDGKKVLSAGEDRFMRVVDVQTGTEVFAKETDNEIRCVVWGENTVLAGSSSGELLVWDMTRAQLVASIPGHDDAISCIQATTDGQTVVTGGNDKKVIVWKVR</sequence>
<name>A0A8B7XQD4_ACAPL</name>
<dbReference type="Pfam" id="PF25400">
    <property type="entry name" value="PH_FAN"/>
    <property type="match status" value="1"/>
</dbReference>
<dbReference type="CDD" id="cd06071">
    <property type="entry name" value="Beach"/>
    <property type="match status" value="1"/>
</dbReference>
<feature type="repeat" description="WD" evidence="3">
    <location>
        <begin position="650"/>
        <end position="691"/>
    </location>
</feature>
<evidence type="ECO:0000259" key="6">
    <source>
        <dbReference type="PROSITE" id="PS51783"/>
    </source>
</evidence>
<evidence type="ECO:0000256" key="2">
    <source>
        <dbReference type="ARBA" id="ARBA00022737"/>
    </source>
</evidence>
<evidence type="ECO:0000256" key="4">
    <source>
        <dbReference type="SAM" id="MobiDB-lite"/>
    </source>
</evidence>
<dbReference type="InterPro" id="IPR000409">
    <property type="entry name" value="BEACH_dom"/>
</dbReference>
<feature type="repeat" description="WD" evidence="3">
    <location>
        <begin position="786"/>
        <end position="827"/>
    </location>
</feature>